<evidence type="ECO:0000313" key="1">
    <source>
        <dbReference type="EMBL" id="NBE51185.1"/>
    </source>
</evidence>
<sequence>MAQQISSSSTVLKAATDFRADGGDFDLAIETIASAPVLGSLLNDTSDNCTSTCASACSNSTCIGG</sequence>
<accession>A0A964UN10</accession>
<name>A0A964UN10_9ACTN</name>
<protein>
    <submittedName>
        <fullName evidence="1">FxLD family lantipeptide</fullName>
    </submittedName>
</protein>
<dbReference type="InterPro" id="IPR027575">
    <property type="entry name" value="LD_lanti_pre"/>
</dbReference>
<proteinExistence type="predicted"/>
<dbReference type="NCBIfam" id="TIGR04363">
    <property type="entry name" value="LD_lanti_pre"/>
    <property type="match status" value="1"/>
</dbReference>
<keyword evidence="2" id="KW-1185">Reference proteome</keyword>
<dbReference type="AlphaFoldDB" id="A0A964UN10"/>
<dbReference type="Proteomes" id="UP000598297">
    <property type="component" value="Unassembled WGS sequence"/>
</dbReference>
<dbReference type="EMBL" id="JAAAHS010000032">
    <property type="protein sequence ID" value="NBE51185.1"/>
    <property type="molecule type" value="Genomic_DNA"/>
</dbReference>
<evidence type="ECO:0000313" key="2">
    <source>
        <dbReference type="Proteomes" id="UP000598297"/>
    </source>
</evidence>
<gene>
    <name evidence="1" type="primary">fxlA</name>
    <name evidence="1" type="ORF">GUY60_07060</name>
</gene>
<reference evidence="1" key="1">
    <citation type="submission" date="2020-01" db="EMBL/GenBank/DDBJ databases">
        <title>Whole-genome analyses of novel actinobacteria.</title>
        <authorList>
            <person name="Sahin N."/>
        </authorList>
    </citation>
    <scope>NUCLEOTIDE SEQUENCE</scope>
    <source>
        <strain evidence="1">YC537</strain>
    </source>
</reference>
<dbReference type="RefSeq" id="WP_161694932.1">
    <property type="nucleotide sequence ID" value="NZ_JAAAHS010000032.1"/>
</dbReference>
<dbReference type="OrthoDB" id="3215713at2"/>
<organism evidence="1 2">
    <name type="scientific">Streptomyces boluensis</name>
    <dbReference type="NCBI Taxonomy" id="1775135"/>
    <lineage>
        <taxon>Bacteria</taxon>
        <taxon>Bacillati</taxon>
        <taxon>Actinomycetota</taxon>
        <taxon>Actinomycetes</taxon>
        <taxon>Kitasatosporales</taxon>
        <taxon>Streptomycetaceae</taxon>
        <taxon>Streptomyces</taxon>
    </lineage>
</organism>
<comment type="caution">
    <text evidence="1">The sequence shown here is derived from an EMBL/GenBank/DDBJ whole genome shotgun (WGS) entry which is preliminary data.</text>
</comment>